<evidence type="ECO:0008006" key="4">
    <source>
        <dbReference type="Google" id="ProtNLM"/>
    </source>
</evidence>
<accession>A0ABN2KEM9</accession>
<organism evidence="2 3">
    <name type="scientific">Nostocoides vanveenii</name>
    <dbReference type="NCBI Taxonomy" id="330835"/>
    <lineage>
        <taxon>Bacteria</taxon>
        <taxon>Bacillati</taxon>
        <taxon>Actinomycetota</taxon>
        <taxon>Actinomycetes</taxon>
        <taxon>Micrococcales</taxon>
        <taxon>Intrasporangiaceae</taxon>
        <taxon>Nostocoides</taxon>
    </lineage>
</organism>
<dbReference type="Proteomes" id="UP001501475">
    <property type="component" value="Unassembled WGS sequence"/>
</dbReference>
<sequence length="250" mass="26051">MSTGASAPSTGDASSASETASPTNAATPLDEEAILKYLTATVSFTDPGKMREGLALTAEGSIAYGLLKHRADATEAGLDGGFPYEDGTVKAAGQNYKTCLSPSHSDSCATYSDFTANSDGKIVGFKIDGTYGDPANFISKTGKSVTNNGVTVTLQSARYSDLENVSTFVLKVETSKDDITINSMSSTYRTTSGKQRQPNETYGPTDLTADSNAMVNILVPGVKLGGTLALSGCVDDCTRQFEVTIPITSK</sequence>
<gene>
    <name evidence="2" type="ORF">GCM10009810_12280</name>
</gene>
<evidence type="ECO:0000256" key="1">
    <source>
        <dbReference type="SAM" id="MobiDB-lite"/>
    </source>
</evidence>
<comment type="caution">
    <text evidence="2">The sequence shown here is derived from an EMBL/GenBank/DDBJ whole genome shotgun (WGS) entry which is preliminary data.</text>
</comment>
<feature type="compositionally biased region" description="Polar residues" evidence="1">
    <location>
        <begin position="1"/>
        <end position="26"/>
    </location>
</feature>
<name>A0ABN2KEM9_9MICO</name>
<protein>
    <recommendedName>
        <fullName evidence="4">Lipoprotein</fullName>
    </recommendedName>
</protein>
<keyword evidence="3" id="KW-1185">Reference proteome</keyword>
<feature type="region of interest" description="Disordered" evidence="1">
    <location>
        <begin position="186"/>
        <end position="206"/>
    </location>
</feature>
<evidence type="ECO:0000313" key="2">
    <source>
        <dbReference type="EMBL" id="GAA1753988.1"/>
    </source>
</evidence>
<reference evidence="2 3" key="1">
    <citation type="journal article" date="2019" name="Int. J. Syst. Evol. Microbiol.">
        <title>The Global Catalogue of Microorganisms (GCM) 10K type strain sequencing project: providing services to taxonomists for standard genome sequencing and annotation.</title>
        <authorList>
            <consortium name="The Broad Institute Genomics Platform"/>
            <consortium name="The Broad Institute Genome Sequencing Center for Infectious Disease"/>
            <person name="Wu L."/>
            <person name="Ma J."/>
        </authorList>
    </citation>
    <scope>NUCLEOTIDE SEQUENCE [LARGE SCALE GENOMIC DNA]</scope>
    <source>
        <strain evidence="2 3">JCM 15591</strain>
    </source>
</reference>
<feature type="region of interest" description="Disordered" evidence="1">
    <location>
        <begin position="1"/>
        <end position="27"/>
    </location>
</feature>
<proteinExistence type="predicted"/>
<evidence type="ECO:0000313" key="3">
    <source>
        <dbReference type="Proteomes" id="UP001501475"/>
    </source>
</evidence>
<dbReference type="EMBL" id="BAAAPN010000032">
    <property type="protein sequence ID" value="GAA1753988.1"/>
    <property type="molecule type" value="Genomic_DNA"/>
</dbReference>